<dbReference type="AlphaFoldDB" id="A0A081C6F9"/>
<reference evidence="7" key="1">
    <citation type="journal article" date="2015" name="PeerJ">
        <title>First genomic representation of candidate bacterial phylum KSB3 points to enhanced environmental sensing as a trigger of wastewater bulking.</title>
        <authorList>
            <person name="Sekiguchi Y."/>
            <person name="Ohashi A."/>
            <person name="Parks D.H."/>
            <person name="Yamauchi T."/>
            <person name="Tyson G.W."/>
            <person name="Hugenholtz P."/>
        </authorList>
    </citation>
    <scope>NUCLEOTIDE SEQUENCE [LARGE SCALE GENOMIC DNA]</scope>
</reference>
<evidence type="ECO:0000256" key="2">
    <source>
        <dbReference type="ARBA" id="ARBA00022692"/>
    </source>
</evidence>
<dbReference type="EMBL" id="DF820472">
    <property type="protein sequence ID" value="GAK60164.1"/>
    <property type="molecule type" value="Genomic_DNA"/>
</dbReference>
<dbReference type="GO" id="GO:0055085">
    <property type="term" value="P:transmembrane transport"/>
    <property type="evidence" value="ECO:0007669"/>
    <property type="project" value="InterPro"/>
</dbReference>
<dbReference type="CDD" id="cd06261">
    <property type="entry name" value="TM_PBP2"/>
    <property type="match status" value="1"/>
</dbReference>
<evidence type="ECO:0000313" key="8">
    <source>
        <dbReference type="Proteomes" id="UP000030661"/>
    </source>
</evidence>
<dbReference type="HOGENOM" id="CLU_028518_8_0_0"/>
<accession>A0A081C6F9</accession>
<evidence type="ECO:0000256" key="3">
    <source>
        <dbReference type="ARBA" id="ARBA00022989"/>
    </source>
</evidence>
<proteinExistence type="inferred from homology"/>
<evidence type="ECO:0000256" key="4">
    <source>
        <dbReference type="ARBA" id="ARBA00023136"/>
    </source>
</evidence>
<evidence type="ECO:0000256" key="1">
    <source>
        <dbReference type="ARBA" id="ARBA00004141"/>
    </source>
</evidence>
<gene>
    <name evidence="7" type="ORF">U27_00055</name>
</gene>
<dbReference type="STRING" id="1499967.U27_00055"/>
<keyword evidence="4 5" id="KW-0472">Membrane</keyword>
<keyword evidence="3 5" id="KW-1133">Transmembrane helix</keyword>
<feature type="transmembrane region" description="Helical" evidence="5">
    <location>
        <begin position="113"/>
        <end position="133"/>
    </location>
</feature>
<comment type="subcellular location">
    <subcellularLocation>
        <location evidence="5">Cell membrane</location>
        <topology evidence="5">Multi-pass membrane protein</topology>
    </subcellularLocation>
    <subcellularLocation>
        <location evidence="1">Membrane</location>
        <topology evidence="1">Multi-pass membrane protein</topology>
    </subcellularLocation>
</comment>
<protein>
    <submittedName>
        <fullName evidence="7">Oligopeptide ABC transporter, permease protein</fullName>
    </submittedName>
</protein>
<keyword evidence="5" id="KW-0813">Transport</keyword>
<dbReference type="PROSITE" id="PS50928">
    <property type="entry name" value="ABC_TM1"/>
    <property type="match status" value="1"/>
</dbReference>
<dbReference type="Pfam" id="PF00528">
    <property type="entry name" value="BPD_transp_1"/>
    <property type="match status" value="1"/>
</dbReference>
<dbReference type="Gene3D" id="1.10.3720.10">
    <property type="entry name" value="MetI-like"/>
    <property type="match status" value="1"/>
</dbReference>
<dbReference type="InterPro" id="IPR035906">
    <property type="entry name" value="MetI-like_sf"/>
</dbReference>
<feature type="transmembrane region" description="Helical" evidence="5">
    <location>
        <begin position="192"/>
        <end position="210"/>
    </location>
</feature>
<comment type="similarity">
    <text evidence="5">Belongs to the binding-protein-dependent transport system permease family.</text>
</comment>
<feature type="transmembrane region" description="Helical" evidence="5">
    <location>
        <begin position="15"/>
        <end position="34"/>
    </location>
</feature>
<dbReference type="PANTHER" id="PTHR42729:SF1">
    <property type="entry name" value="OLIGO_DIPEPTIDE TRANSPORT, PERMEASE PROTEIN (DPPC-2)"/>
    <property type="match status" value="1"/>
</dbReference>
<evidence type="ECO:0000259" key="6">
    <source>
        <dbReference type="PROSITE" id="PS50928"/>
    </source>
</evidence>
<dbReference type="InterPro" id="IPR000515">
    <property type="entry name" value="MetI-like"/>
</dbReference>
<name>A0A081C6F9_VECG1</name>
<dbReference type="PANTHER" id="PTHR42729">
    <property type="entry name" value="OLIGO/DIPEPTIDE TRANSPORT, PERMEASE PROTEIN (DPPC-2)"/>
    <property type="match status" value="1"/>
</dbReference>
<sequence length="285" mass="32148">MVNIIKDLYQHDTRFRFAFIFILAILVLSTLSFFSPYDPSTSFKVPIDASPSLQYPFGTNSRGQDIFWMMTFAVRNSLLFGVLTALLSRIISIFVGLTAGYKGGLTDRILMSINDSFVVMPVLPILILINFILRENLNLISLSITMACFGWAWDARLIRSQVLSLKEREFTRTAVYSGMGTLHITFREHLPFVMPIVFATTINNMLWSIGLEVTLAVLGLSDTNTPTIGTTIYWANQHQALIAGIWWWIAAPIVVSTFLFLGLYLLFASLNVYIDPRTRLLRIGG</sequence>
<keyword evidence="2 5" id="KW-0812">Transmembrane</keyword>
<dbReference type="SUPFAM" id="SSF161098">
    <property type="entry name" value="MetI-like"/>
    <property type="match status" value="1"/>
</dbReference>
<evidence type="ECO:0000313" key="7">
    <source>
        <dbReference type="EMBL" id="GAK60164.1"/>
    </source>
</evidence>
<organism evidence="7">
    <name type="scientific">Vecturithrix granuli</name>
    <dbReference type="NCBI Taxonomy" id="1499967"/>
    <lineage>
        <taxon>Bacteria</taxon>
        <taxon>Candidatus Moduliflexota</taxon>
        <taxon>Candidatus Vecturitrichia</taxon>
        <taxon>Candidatus Vecturitrichales</taxon>
        <taxon>Candidatus Vecturitrichaceae</taxon>
        <taxon>Candidatus Vecturithrix</taxon>
    </lineage>
</organism>
<dbReference type="Proteomes" id="UP000030661">
    <property type="component" value="Unassembled WGS sequence"/>
</dbReference>
<feature type="domain" description="ABC transmembrane type-1" evidence="6">
    <location>
        <begin position="74"/>
        <end position="267"/>
    </location>
</feature>
<feature type="transmembrane region" description="Helical" evidence="5">
    <location>
        <begin position="78"/>
        <end position="101"/>
    </location>
</feature>
<feature type="transmembrane region" description="Helical" evidence="5">
    <location>
        <begin position="245"/>
        <end position="274"/>
    </location>
</feature>
<evidence type="ECO:0000256" key="5">
    <source>
        <dbReference type="RuleBase" id="RU363032"/>
    </source>
</evidence>
<keyword evidence="8" id="KW-1185">Reference proteome</keyword>
<dbReference type="eggNOG" id="COG1173">
    <property type="taxonomic scope" value="Bacteria"/>
</dbReference>
<dbReference type="GO" id="GO:0005886">
    <property type="term" value="C:plasma membrane"/>
    <property type="evidence" value="ECO:0007669"/>
    <property type="project" value="UniProtKB-SubCell"/>
</dbReference>